<dbReference type="Proteomes" id="UP000032541">
    <property type="component" value="Unassembled WGS sequence"/>
</dbReference>
<sequence>MWVKLPKLKRSSLTQKTADRSNSHTNDNNSVTYFFSIVTNVKTR</sequence>
<comment type="caution">
    <text evidence="2">The sequence shown here is derived from an EMBL/GenBank/DDBJ whole genome shotgun (WGS) entry which is preliminary data.</text>
</comment>
<dbReference type="AlphaFoldDB" id="A0AAP0YMW2"/>
<evidence type="ECO:0000313" key="2">
    <source>
        <dbReference type="EMBL" id="KJJ88078.1"/>
    </source>
</evidence>
<organism evidence="2 3">
    <name type="scientific">Prevotella intermedia ZT</name>
    <dbReference type="NCBI Taxonomy" id="1347790"/>
    <lineage>
        <taxon>Bacteria</taxon>
        <taxon>Pseudomonadati</taxon>
        <taxon>Bacteroidota</taxon>
        <taxon>Bacteroidia</taxon>
        <taxon>Bacteroidales</taxon>
        <taxon>Prevotellaceae</taxon>
        <taxon>Prevotella</taxon>
    </lineage>
</organism>
<evidence type="ECO:0000313" key="3">
    <source>
        <dbReference type="Proteomes" id="UP000032541"/>
    </source>
</evidence>
<proteinExistence type="predicted"/>
<protein>
    <submittedName>
        <fullName evidence="2">Uncharacterized protein</fullName>
    </submittedName>
</protein>
<evidence type="ECO:0000256" key="1">
    <source>
        <dbReference type="SAM" id="MobiDB-lite"/>
    </source>
</evidence>
<gene>
    <name evidence="2" type="ORF">M573_101001</name>
</gene>
<name>A0AAP0YMW2_PREIN</name>
<feature type="region of interest" description="Disordered" evidence="1">
    <location>
        <begin position="1"/>
        <end position="29"/>
    </location>
</feature>
<feature type="compositionally biased region" description="Basic residues" evidence="1">
    <location>
        <begin position="1"/>
        <end position="10"/>
    </location>
</feature>
<reference evidence="2 3" key="1">
    <citation type="journal article" date="2015" name="BMC Genomics">
        <title>Comparative genome analysis of Prevotella intermedia strain isolated from infected root canal reveals features related to pathogenicity and adaptation.</title>
        <authorList>
            <person name="Ruan Y."/>
            <person name="Shen L."/>
            <person name="Zou Y."/>
            <person name="Qi Z."/>
            <person name="Yin J."/>
            <person name="Jiang J."/>
            <person name="Guo L."/>
            <person name="He L."/>
            <person name="Chen Z."/>
            <person name="Tang Z."/>
            <person name="Qin S."/>
        </authorList>
    </citation>
    <scope>NUCLEOTIDE SEQUENCE [LARGE SCALE GENOMIC DNA]</scope>
    <source>
        <strain evidence="2 3">ZT</strain>
    </source>
</reference>
<accession>A0AAP0YMW2</accession>
<dbReference type="EMBL" id="ATMK01000001">
    <property type="protein sequence ID" value="KJJ88078.1"/>
    <property type="molecule type" value="Genomic_DNA"/>
</dbReference>